<evidence type="ECO:0000313" key="10">
    <source>
        <dbReference type="Proteomes" id="UP001186944"/>
    </source>
</evidence>
<keyword evidence="2 6" id="KW-0812">Transmembrane</keyword>
<dbReference type="CDD" id="cd19051">
    <property type="entry name" value="LGIC_TM_cation"/>
    <property type="match status" value="1"/>
</dbReference>
<dbReference type="SUPFAM" id="SSF63712">
    <property type="entry name" value="Nicotinic receptor ligand binding domain-like"/>
    <property type="match status" value="1"/>
</dbReference>
<keyword evidence="4 6" id="KW-0472">Membrane</keyword>
<evidence type="ECO:0000256" key="6">
    <source>
        <dbReference type="SAM" id="Phobius"/>
    </source>
</evidence>
<evidence type="ECO:0000259" key="8">
    <source>
        <dbReference type="Pfam" id="PF02932"/>
    </source>
</evidence>
<evidence type="ECO:0000256" key="2">
    <source>
        <dbReference type="ARBA" id="ARBA00022692"/>
    </source>
</evidence>
<organism evidence="9 10">
    <name type="scientific">Pinctada imbricata</name>
    <name type="common">Atlantic pearl-oyster</name>
    <name type="synonym">Pinctada martensii</name>
    <dbReference type="NCBI Taxonomy" id="66713"/>
    <lineage>
        <taxon>Eukaryota</taxon>
        <taxon>Metazoa</taxon>
        <taxon>Spiralia</taxon>
        <taxon>Lophotrochozoa</taxon>
        <taxon>Mollusca</taxon>
        <taxon>Bivalvia</taxon>
        <taxon>Autobranchia</taxon>
        <taxon>Pteriomorphia</taxon>
        <taxon>Pterioida</taxon>
        <taxon>Pterioidea</taxon>
        <taxon>Pteriidae</taxon>
        <taxon>Pinctada</taxon>
    </lineage>
</organism>
<dbReference type="CDD" id="cd18989">
    <property type="entry name" value="LGIC_ECD_cation"/>
    <property type="match status" value="1"/>
</dbReference>
<sequence>IRKSKGQPGGGVGSRAPPTYSRDLETQLRDELFATYSELQRPEERVNVDLSLTLLTINDLDWTDDRLSWVNTSATSQDYSNIRFLFSTEKYVWRPAIIIENSVVDISVISDTAIPMRINSNGRVSWNPSGIYIVSCESDTTYYPMDHQMCTIKVSTWGYTQTEIQLLYDRPTPVDLSFYGANGEWDLISAVGTTTVDRSRGGQTFSSLSFQIELQRRPMFHVLNTLFPVSLMAFLIPMVFKLPPDSGEKIGYSLTVLLAYAVYLTLISENIPSTSVTICYLSIYLALTLMYGTLSVIFVIFVLMANHKQDEEEIPKWMRFLTLKILMPLTFWKGSCCCSKKRKDAVEPLGDSKIIIEVPNEKDCLKEFAKEQSSDDDLTWKTISLVLDKFFFLVLMTVVLVTTLSIFGIIAKYYTENS</sequence>
<feature type="region of interest" description="Disordered" evidence="5">
    <location>
        <begin position="1"/>
        <end position="20"/>
    </location>
</feature>
<comment type="caution">
    <text evidence="9">The sequence shown here is derived from an EMBL/GenBank/DDBJ whole genome shotgun (WGS) entry which is preliminary data.</text>
</comment>
<reference evidence="9" key="1">
    <citation type="submission" date="2019-08" db="EMBL/GenBank/DDBJ databases">
        <title>The improved chromosome-level genome for the pearl oyster Pinctada fucata martensii using PacBio sequencing and Hi-C.</title>
        <authorList>
            <person name="Zheng Z."/>
        </authorList>
    </citation>
    <scope>NUCLEOTIDE SEQUENCE</scope>
    <source>
        <strain evidence="9">ZZ-2019</strain>
        <tissue evidence="9">Adductor muscle</tissue>
    </source>
</reference>
<dbReference type="InterPro" id="IPR038050">
    <property type="entry name" value="Neuro_actylchol_rec"/>
</dbReference>
<dbReference type="Gene3D" id="2.70.170.10">
    <property type="entry name" value="Neurotransmitter-gated ion-channel ligand-binding domain"/>
    <property type="match status" value="1"/>
</dbReference>
<dbReference type="Pfam" id="PF02931">
    <property type="entry name" value="Neur_chan_LBD"/>
    <property type="match status" value="1"/>
</dbReference>
<evidence type="ECO:0000256" key="1">
    <source>
        <dbReference type="ARBA" id="ARBA00004141"/>
    </source>
</evidence>
<dbReference type="SUPFAM" id="SSF90112">
    <property type="entry name" value="Neurotransmitter-gated ion-channel transmembrane pore"/>
    <property type="match status" value="1"/>
</dbReference>
<accession>A0AA89BVB1</accession>
<gene>
    <name evidence="9" type="ORF">FSP39_000208</name>
</gene>
<feature type="domain" description="Neurotransmitter-gated ion-channel transmembrane" evidence="8">
    <location>
        <begin position="225"/>
        <end position="334"/>
    </location>
</feature>
<feature type="non-terminal residue" evidence="9">
    <location>
        <position position="1"/>
    </location>
</feature>
<dbReference type="GO" id="GO:0004888">
    <property type="term" value="F:transmembrane signaling receptor activity"/>
    <property type="evidence" value="ECO:0007669"/>
    <property type="project" value="InterPro"/>
</dbReference>
<feature type="domain" description="Neurotransmitter-gated ion-channel ligand-binding" evidence="7">
    <location>
        <begin position="50"/>
        <end position="218"/>
    </location>
</feature>
<dbReference type="GO" id="GO:0016020">
    <property type="term" value="C:membrane"/>
    <property type="evidence" value="ECO:0007669"/>
    <property type="project" value="UniProtKB-SubCell"/>
</dbReference>
<name>A0AA89BVB1_PINIB</name>
<dbReference type="InterPro" id="IPR006201">
    <property type="entry name" value="Neur_channel"/>
</dbReference>
<dbReference type="InterPro" id="IPR006029">
    <property type="entry name" value="Neurotrans-gated_channel_TM"/>
</dbReference>
<proteinExistence type="predicted"/>
<evidence type="ECO:0000313" key="9">
    <source>
        <dbReference type="EMBL" id="KAK3092243.1"/>
    </source>
</evidence>
<protein>
    <submittedName>
        <fullName evidence="9">Uncharacterized protein</fullName>
    </submittedName>
</protein>
<dbReference type="EMBL" id="VSWD01000009">
    <property type="protein sequence ID" value="KAK3092243.1"/>
    <property type="molecule type" value="Genomic_DNA"/>
</dbReference>
<comment type="subcellular location">
    <subcellularLocation>
        <location evidence="1">Membrane</location>
        <topology evidence="1">Multi-pass membrane protein</topology>
    </subcellularLocation>
</comment>
<dbReference type="Gene3D" id="1.20.58.390">
    <property type="entry name" value="Neurotransmitter-gated ion-channel transmembrane domain"/>
    <property type="match status" value="1"/>
</dbReference>
<feature type="transmembrane region" description="Helical" evidence="6">
    <location>
        <begin position="219"/>
        <end position="238"/>
    </location>
</feature>
<feature type="transmembrane region" description="Helical" evidence="6">
    <location>
        <begin position="279"/>
        <end position="305"/>
    </location>
</feature>
<dbReference type="InterPro" id="IPR036734">
    <property type="entry name" value="Neur_chan_lig-bd_sf"/>
</dbReference>
<dbReference type="Pfam" id="PF02932">
    <property type="entry name" value="Neur_chan_memb"/>
    <property type="match status" value="1"/>
</dbReference>
<feature type="transmembrane region" description="Helical" evidence="6">
    <location>
        <begin position="250"/>
        <end position="267"/>
    </location>
</feature>
<dbReference type="GO" id="GO:0005230">
    <property type="term" value="F:extracellular ligand-gated monoatomic ion channel activity"/>
    <property type="evidence" value="ECO:0007669"/>
    <property type="project" value="InterPro"/>
</dbReference>
<feature type="transmembrane region" description="Helical" evidence="6">
    <location>
        <begin position="317"/>
        <end position="334"/>
    </location>
</feature>
<dbReference type="InterPro" id="IPR036719">
    <property type="entry name" value="Neuro-gated_channel_TM_sf"/>
</dbReference>
<dbReference type="InterPro" id="IPR006202">
    <property type="entry name" value="Neur_chan_lig-bd"/>
</dbReference>
<dbReference type="PANTHER" id="PTHR18945">
    <property type="entry name" value="NEUROTRANSMITTER GATED ION CHANNEL"/>
    <property type="match status" value="1"/>
</dbReference>
<evidence type="ECO:0000256" key="4">
    <source>
        <dbReference type="ARBA" id="ARBA00023136"/>
    </source>
</evidence>
<evidence type="ECO:0000256" key="3">
    <source>
        <dbReference type="ARBA" id="ARBA00022989"/>
    </source>
</evidence>
<evidence type="ECO:0000259" key="7">
    <source>
        <dbReference type="Pfam" id="PF02931"/>
    </source>
</evidence>
<feature type="transmembrane region" description="Helical" evidence="6">
    <location>
        <begin position="390"/>
        <end position="414"/>
    </location>
</feature>
<dbReference type="Proteomes" id="UP001186944">
    <property type="component" value="Unassembled WGS sequence"/>
</dbReference>
<dbReference type="PRINTS" id="PR00252">
    <property type="entry name" value="NRIONCHANNEL"/>
</dbReference>
<dbReference type="AlphaFoldDB" id="A0AA89BVB1"/>
<evidence type="ECO:0000256" key="5">
    <source>
        <dbReference type="SAM" id="MobiDB-lite"/>
    </source>
</evidence>
<keyword evidence="10" id="KW-1185">Reference proteome</keyword>
<keyword evidence="3 6" id="KW-1133">Transmembrane helix</keyword>